<dbReference type="InterPro" id="IPR001734">
    <property type="entry name" value="Na/solute_symporter"/>
</dbReference>
<dbReference type="PROSITE" id="PS50283">
    <property type="entry name" value="NA_SOLUT_SYMP_3"/>
    <property type="match status" value="1"/>
</dbReference>
<feature type="transmembrane region" description="Helical" evidence="8">
    <location>
        <begin position="350"/>
        <end position="369"/>
    </location>
</feature>
<organism evidence="10 11">
    <name type="scientific">Erythrobacter ramosus</name>
    <dbReference type="NCBI Taxonomy" id="35811"/>
    <lineage>
        <taxon>Bacteria</taxon>
        <taxon>Pseudomonadati</taxon>
        <taxon>Pseudomonadota</taxon>
        <taxon>Alphaproteobacteria</taxon>
        <taxon>Sphingomonadales</taxon>
        <taxon>Erythrobacteraceae</taxon>
        <taxon>Erythrobacter/Porphyrobacter group</taxon>
        <taxon>Erythrobacter</taxon>
    </lineage>
</organism>
<evidence type="ECO:0000313" key="12">
    <source>
        <dbReference type="Proteomes" id="UP000548685"/>
    </source>
</evidence>
<dbReference type="PANTHER" id="PTHR48086">
    <property type="entry name" value="SODIUM/PROLINE SYMPORTER-RELATED"/>
    <property type="match status" value="1"/>
</dbReference>
<dbReference type="Proteomes" id="UP000548685">
    <property type="component" value="Unassembled WGS sequence"/>
</dbReference>
<gene>
    <name evidence="9" type="ORF">FHS52_001694</name>
    <name evidence="10" type="ORF">GRI59_11240</name>
</gene>
<feature type="transmembrane region" description="Helical" evidence="8">
    <location>
        <begin position="146"/>
        <end position="164"/>
    </location>
</feature>
<dbReference type="Gene3D" id="1.20.1730.10">
    <property type="entry name" value="Sodium/glucose cotransporter"/>
    <property type="match status" value="1"/>
</dbReference>
<dbReference type="EMBL" id="JACICE010000002">
    <property type="protein sequence ID" value="MBB3775725.1"/>
    <property type="molecule type" value="Genomic_DNA"/>
</dbReference>
<evidence type="ECO:0000313" key="9">
    <source>
        <dbReference type="EMBL" id="MBB3775725.1"/>
    </source>
</evidence>
<comment type="similarity">
    <text evidence="2 7">Belongs to the sodium:solute symporter (SSF) (TC 2.A.21) family.</text>
</comment>
<keyword evidence="3" id="KW-0813">Transport</keyword>
<evidence type="ECO:0000256" key="4">
    <source>
        <dbReference type="ARBA" id="ARBA00022692"/>
    </source>
</evidence>
<dbReference type="AlphaFoldDB" id="A0A6I4UJV6"/>
<evidence type="ECO:0000313" key="11">
    <source>
        <dbReference type="Proteomes" id="UP000430021"/>
    </source>
</evidence>
<feature type="transmembrane region" description="Helical" evidence="8">
    <location>
        <begin position="109"/>
        <end position="134"/>
    </location>
</feature>
<feature type="transmembrane region" description="Helical" evidence="8">
    <location>
        <begin position="402"/>
        <end position="423"/>
    </location>
</feature>
<feature type="transmembrane region" description="Helical" evidence="8">
    <location>
        <begin position="252"/>
        <end position="272"/>
    </location>
</feature>
<dbReference type="RefSeq" id="WP_160761244.1">
    <property type="nucleotide sequence ID" value="NZ_BAAADZ010000010.1"/>
</dbReference>
<evidence type="ECO:0000256" key="5">
    <source>
        <dbReference type="ARBA" id="ARBA00022989"/>
    </source>
</evidence>
<sequence length="461" mass="47108">MLYVAAQIALAVWAGRGAKSDADYLVAGRSLGPFAVGMSLFATWFASESLIATSGEVARDGIAGARAEPFAYAIGILAIALFFAYRLRAGGFITIADFLRSRFGPATESLAAVVIALSATTWSAAQLFAFATIIASASGLDFTTGLIGATLLVMTYTLFGGLAGDVVTDIVQGIVIVIAILILFALMADASGGLPAMWAAAPPTIWSFTAPGESWTQRIELWLIPIAGTMVSQEALSRTLAAKSPEVARRGALWGAAIYLTVGLIPVSFGLFGPQLAPILGVTFGADEAYLPSLATALFPPWLHIVFTGALVSAILSSVDSALLAVSAVVTESGYRRLRPEASPLAMLRAARFATVAAAAVAALLAMQGESLRNLVLDAGAIAAVLAVPIIAGLAGSTARHAALAAIAAIVVQMAVLGVLDWGLGVPGAFLWMLASGTATFAAVAALSARRSAAPRAVGDT</sequence>
<feature type="transmembrane region" description="Helical" evidence="8">
    <location>
        <begin position="70"/>
        <end position="89"/>
    </location>
</feature>
<dbReference type="PANTHER" id="PTHR48086:SF7">
    <property type="entry name" value="SODIUM-SOLUTE SYMPORTER-RELATED"/>
    <property type="match status" value="1"/>
</dbReference>
<dbReference type="Pfam" id="PF00474">
    <property type="entry name" value="SSF"/>
    <property type="match status" value="1"/>
</dbReference>
<reference evidence="9 12" key="2">
    <citation type="submission" date="2020-08" db="EMBL/GenBank/DDBJ databases">
        <title>Genomic Encyclopedia of Type Strains, Phase IV (KMG-IV): sequencing the most valuable type-strain genomes for metagenomic binning, comparative biology and taxonomic classification.</title>
        <authorList>
            <person name="Goeker M."/>
        </authorList>
    </citation>
    <scope>NUCLEOTIDE SEQUENCE [LARGE SCALE GENOMIC DNA]</scope>
    <source>
        <strain evidence="9 12">DSM 8510</strain>
    </source>
</reference>
<evidence type="ECO:0000256" key="2">
    <source>
        <dbReference type="ARBA" id="ARBA00006434"/>
    </source>
</evidence>
<feature type="transmembrane region" description="Helical" evidence="8">
    <location>
        <begin position="34"/>
        <end position="58"/>
    </location>
</feature>
<proteinExistence type="inferred from homology"/>
<feature type="transmembrane region" description="Helical" evidence="8">
    <location>
        <begin position="375"/>
        <end position="395"/>
    </location>
</feature>
<comment type="caution">
    <text evidence="10">The sequence shown here is derived from an EMBL/GenBank/DDBJ whole genome shotgun (WGS) entry which is preliminary data.</text>
</comment>
<comment type="subcellular location">
    <subcellularLocation>
        <location evidence="1">Membrane</location>
        <topology evidence="1">Multi-pass membrane protein</topology>
    </subcellularLocation>
</comment>
<dbReference type="InterPro" id="IPR050277">
    <property type="entry name" value="Sodium:Solute_Symporter"/>
</dbReference>
<dbReference type="Proteomes" id="UP000430021">
    <property type="component" value="Unassembled WGS sequence"/>
</dbReference>
<keyword evidence="5 8" id="KW-1133">Transmembrane helix</keyword>
<keyword evidence="4 8" id="KW-0812">Transmembrane</keyword>
<evidence type="ECO:0000256" key="1">
    <source>
        <dbReference type="ARBA" id="ARBA00004141"/>
    </source>
</evidence>
<name>A0A6I4UJV6_9SPHN</name>
<keyword evidence="12" id="KW-1185">Reference proteome</keyword>
<evidence type="ECO:0000313" key="10">
    <source>
        <dbReference type="EMBL" id="MXP39180.1"/>
    </source>
</evidence>
<keyword evidence="6 8" id="KW-0472">Membrane</keyword>
<evidence type="ECO:0000256" key="6">
    <source>
        <dbReference type="ARBA" id="ARBA00023136"/>
    </source>
</evidence>
<evidence type="ECO:0000256" key="8">
    <source>
        <dbReference type="SAM" id="Phobius"/>
    </source>
</evidence>
<reference evidence="10 11" key="1">
    <citation type="submission" date="2019-12" db="EMBL/GenBank/DDBJ databases">
        <title>Genomic-based taxomic classification of the family Erythrobacteraceae.</title>
        <authorList>
            <person name="Xu L."/>
        </authorList>
    </citation>
    <scope>NUCLEOTIDE SEQUENCE [LARGE SCALE GENOMIC DNA]</scope>
    <source>
        <strain evidence="10 11">JCM 10282</strain>
    </source>
</reference>
<feature type="transmembrane region" description="Helical" evidence="8">
    <location>
        <begin position="429"/>
        <end position="447"/>
    </location>
</feature>
<dbReference type="GO" id="GO:0022857">
    <property type="term" value="F:transmembrane transporter activity"/>
    <property type="evidence" value="ECO:0007669"/>
    <property type="project" value="InterPro"/>
</dbReference>
<evidence type="ECO:0000256" key="7">
    <source>
        <dbReference type="RuleBase" id="RU362091"/>
    </source>
</evidence>
<protein>
    <submittedName>
        <fullName evidence="9">SSS family transporter</fullName>
    </submittedName>
</protein>
<accession>A0A6I4UJV6</accession>
<dbReference type="GO" id="GO:0005886">
    <property type="term" value="C:plasma membrane"/>
    <property type="evidence" value="ECO:0007669"/>
    <property type="project" value="TreeGrafter"/>
</dbReference>
<dbReference type="EMBL" id="WTYB01000002">
    <property type="protein sequence ID" value="MXP39180.1"/>
    <property type="molecule type" value="Genomic_DNA"/>
</dbReference>
<feature type="transmembrane region" description="Helical" evidence="8">
    <location>
        <begin position="170"/>
        <end position="188"/>
    </location>
</feature>
<evidence type="ECO:0000256" key="3">
    <source>
        <dbReference type="ARBA" id="ARBA00022448"/>
    </source>
</evidence>
<dbReference type="OrthoDB" id="9789704at2"/>
<dbReference type="InterPro" id="IPR038377">
    <property type="entry name" value="Na/Glc_symporter_sf"/>
</dbReference>